<dbReference type="CDD" id="cd01746">
    <property type="entry name" value="GATase1_CTP_Synthase"/>
    <property type="match status" value="1"/>
</dbReference>
<comment type="catalytic activity">
    <reaction evidence="8 9">
        <text>UTP + L-glutamine + ATP + H2O = CTP + L-glutamate + ADP + phosphate + 2 H(+)</text>
        <dbReference type="Rhea" id="RHEA:26426"/>
        <dbReference type="ChEBI" id="CHEBI:15377"/>
        <dbReference type="ChEBI" id="CHEBI:15378"/>
        <dbReference type="ChEBI" id="CHEBI:29985"/>
        <dbReference type="ChEBI" id="CHEBI:30616"/>
        <dbReference type="ChEBI" id="CHEBI:37563"/>
        <dbReference type="ChEBI" id="CHEBI:43474"/>
        <dbReference type="ChEBI" id="CHEBI:46398"/>
        <dbReference type="ChEBI" id="CHEBI:58359"/>
        <dbReference type="ChEBI" id="CHEBI:456216"/>
        <dbReference type="EC" id="6.3.4.2"/>
    </reaction>
</comment>
<dbReference type="CDD" id="cd03113">
    <property type="entry name" value="CTPS_N"/>
    <property type="match status" value="1"/>
</dbReference>
<feature type="binding site" evidence="9">
    <location>
        <position position="410"/>
    </location>
    <ligand>
        <name>L-glutamine</name>
        <dbReference type="ChEBI" id="CHEBI:58359"/>
    </ligand>
</feature>
<dbReference type="InterPro" id="IPR004468">
    <property type="entry name" value="CTP_synthase"/>
</dbReference>
<feature type="binding site" evidence="9">
    <location>
        <position position="145"/>
    </location>
    <ligand>
        <name>Mg(2+)</name>
        <dbReference type="ChEBI" id="CHEBI:18420"/>
    </ligand>
</feature>
<dbReference type="NCBIfam" id="NF003792">
    <property type="entry name" value="PRK05380.1"/>
    <property type="match status" value="1"/>
</dbReference>
<dbReference type="EMBL" id="JBHSUA010000013">
    <property type="protein sequence ID" value="MFC6396619.1"/>
    <property type="molecule type" value="Genomic_DNA"/>
</dbReference>
<keyword evidence="7 9" id="KW-0665">Pyrimidine biosynthesis</keyword>
<feature type="domain" description="CTP synthase N-terminal" evidence="11">
    <location>
        <begin position="8"/>
        <end position="271"/>
    </location>
</feature>
<feature type="active site" evidence="9">
    <location>
        <position position="520"/>
    </location>
</feature>
<comment type="catalytic activity">
    <reaction evidence="9">
        <text>UTP + NH4(+) + ATP = CTP + ADP + phosphate + 2 H(+)</text>
        <dbReference type="Rhea" id="RHEA:16597"/>
        <dbReference type="ChEBI" id="CHEBI:15378"/>
        <dbReference type="ChEBI" id="CHEBI:28938"/>
        <dbReference type="ChEBI" id="CHEBI:30616"/>
        <dbReference type="ChEBI" id="CHEBI:37563"/>
        <dbReference type="ChEBI" id="CHEBI:43474"/>
        <dbReference type="ChEBI" id="CHEBI:46398"/>
        <dbReference type="ChEBI" id="CHEBI:456216"/>
    </reaction>
</comment>
<dbReference type="Gene3D" id="3.40.50.300">
    <property type="entry name" value="P-loop containing nucleotide triphosphate hydrolases"/>
    <property type="match status" value="1"/>
</dbReference>
<feature type="binding site" evidence="9">
    <location>
        <begin position="19"/>
        <end position="24"/>
    </location>
    <ligand>
        <name>ATP</name>
        <dbReference type="ChEBI" id="CHEBI:30616"/>
    </ligand>
</feature>
<organism evidence="12 13">
    <name type="scientific">Luteococcus sanguinis</name>
    <dbReference type="NCBI Taxonomy" id="174038"/>
    <lineage>
        <taxon>Bacteria</taxon>
        <taxon>Bacillati</taxon>
        <taxon>Actinomycetota</taxon>
        <taxon>Actinomycetes</taxon>
        <taxon>Propionibacteriales</taxon>
        <taxon>Propionibacteriaceae</taxon>
        <taxon>Luteococcus</taxon>
    </lineage>
</organism>
<dbReference type="InterPro" id="IPR029062">
    <property type="entry name" value="Class_I_gatase-like"/>
</dbReference>
<feature type="active site" evidence="9">
    <location>
        <position position="518"/>
    </location>
</feature>
<feature type="region of interest" description="Amidoligase domain" evidence="9">
    <location>
        <begin position="1"/>
        <end position="271"/>
    </location>
</feature>
<evidence type="ECO:0000256" key="1">
    <source>
        <dbReference type="ARBA" id="ARBA00005171"/>
    </source>
</evidence>
<evidence type="ECO:0000256" key="8">
    <source>
        <dbReference type="ARBA" id="ARBA00047781"/>
    </source>
</evidence>
<feature type="binding site" evidence="9">
    <location>
        <begin position="152"/>
        <end position="154"/>
    </location>
    <ligand>
        <name>CTP</name>
        <dbReference type="ChEBI" id="CHEBI:37563"/>
        <note>allosteric inhibitor</note>
    </ligand>
</feature>
<comment type="caution">
    <text evidence="9">Lacks conserved residue(s) required for the propagation of feature annotation.</text>
</comment>
<feature type="binding site" evidence="9">
    <location>
        <position position="228"/>
    </location>
    <ligand>
        <name>UTP</name>
        <dbReference type="ChEBI" id="CHEBI:46398"/>
    </ligand>
</feature>
<comment type="similarity">
    <text evidence="2 9">Belongs to the CTP synthase family.</text>
</comment>
<evidence type="ECO:0000256" key="4">
    <source>
        <dbReference type="ARBA" id="ARBA00022741"/>
    </source>
</evidence>
<dbReference type="Gene3D" id="3.40.50.880">
    <property type="match status" value="1"/>
</dbReference>
<dbReference type="Pfam" id="PF06418">
    <property type="entry name" value="CTP_synth_N"/>
    <property type="match status" value="1"/>
</dbReference>
<feature type="domain" description="Glutamine amidotransferase" evidence="10">
    <location>
        <begin position="306"/>
        <end position="537"/>
    </location>
</feature>
<comment type="caution">
    <text evidence="12">The sequence shown here is derived from an EMBL/GenBank/DDBJ whole genome shotgun (WGS) entry which is preliminary data.</text>
</comment>
<dbReference type="SUPFAM" id="SSF52317">
    <property type="entry name" value="Class I glutamine amidotransferase-like"/>
    <property type="match status" value="1"/>
</dbReference>
<dbReference type="PANTHER" id="PTHR11550:SF0">
    <property type="entry name" value="CTP SYNTHASE-RELATED"/>
    <property type="match status" value="1"/>
</dbReference>
<evidence type="ECO:0000256" key="7">
    <source>
        <dbReference type="ARBA" id="ARBA00022975"/>
    </source>
</evidence>
<evidence type="ECO:0000313" key="12">
    <source>
        <dbReference type="EMBL" id="MFC6396619.1"/>
    </source>
</evidence>
<feature type="binding site" evidence="9">
    <location>
        <begin position="387"/>
        <end position="390"/>
    </location>
    <ligand>
        <name>L-glutamine</name>
        <dbReference type="ChEBI" id="CHEBI:58359"/>
    </ligand>
</feature>
<keyword evidence="3 9" id="KW-0436">Ligase</keyword>
<feature type="binding site" evidence="9">
    <location>
        <position position="471"/>
    </location>
    <ligand>
        <name>L-glutamine</name>
        <dbReference type="ChEBI" id="CHEBI:58359"/>
    </ligand>
</feature>
<dbReference type="RefSeq" id="WP_343885596.1">
    <property type="nucleotide sequence ID" value="NZ_BAAAKI010000009.1"/>
</dbReference>
<comment type="miscellaneous">
    <text evidence="9">CTPSs have evolved a hybrid strategy for distinguishing between UTP and CTP. The overlapping regions of the product feedback inhibitory and substrate sites recognize a common feature in both compounds, the triphosphate moiety. To differentiate isosteric substrate and product pyrimidine rings, an additional pocket far from the expected kinase/ligase catalytic site, specifically recognizes the cytosine and ribose portions of the product inhibitor.</text>
</comment>
<feature type="binding site" evidence="9">
    <location>
        <begin position="192"/>
        <end position="197"/>
    </location>
    <ligand>
        <name>UTP</name>
        <dbReference type="ChEBI" id="CHEBI:46398"/>
    </ligand>
</feature>
<feature type="binding site" evidence="9">
    <location>
        <begin position="192"/>
        <end position="197"/>
    </location>
    <ligand>
        <name>CTP</name>
        <dbReference type="ChEBI" id="CHEBI:37563"/>
        <note>allosteric inhibitor</note>
    </ligand>
</feature>
<keyword evidence="9" id="KW-0460">Magnesium</keyword>
<feature type="active site" description="Nucleophile; for glutamine hydrolysis" evidence="9">
    <location>
        <position position="386"/>
    </location>
</feature>
<keyword evidence="5 9" id="KW-0067">ATP-binding</keyword>
<feature type="binding site" evidence="9">
    <location>
        <position position="18"/>
    </location>
    <ligand>
        <name>UTP</name>
        <dbReference type="ChEBI" id="CHEBI:46398"/>
    </ligand>
</feature>
<evidence type="ECO:0000256" key="5">
    <source>
        <dbReference type="ARBA" id="ARBA00022840"/>
    </source>
</evidence>
<evidence type="ECO:0000256" key="3">
    <source>
        <dbReference type="ARBA" id="ARBA00022598"/>
    </source>
</evidence>
<comment type="catalytic activity">
    <reaction evidence="9">
        <text>L-glutamine + H2O = L-glutamate + NH4(+)</text>
        <dbReference type="Rhea" id="RHEA:15889"/>
        <dbReference type="ChEBI" id="CHEBI:15377"/>
        <dbReference type="ChEBI" id="CHEBI:28938"/>
        <dbReference type="ChEBI" id="CHEBI:29985"/>
        <dbReference type="ChEBI" id="CHEBI:58359"/>
    </reaction>
</comment>
<feature type="binding site" evidence="9">
    <location>
        <position position="359"/>
    </location>
    <ligand>
        <name>L-glutamine</name>
        <dbReference type="ChEBI" id="CHEBI:58359"/>
    </ligand>
</feature>
<feature type="binding site" evidence="9">
    <location>
        <position position="18"/>
    </location>
    <ligand>
        <name>CTP</name>
        <dbReference type="ChEBI" id="CHEBI:37563"/>
        <note>allosteric inhibitor</note>
    </ligand>
</feature>
<evidence type="ECO:0000259" key="11">
    <source>
        <dbReference type="Pfam" id="PF06418"/>
    </source>
</evidence>
<gene>
    <name evidence="9" type="primary">pyrG</name>
    <name evidence="12" type="ORF">ACFP57_06420</name>
</gene>
<dbReference type="InterPro" id="IPR027417">
    <property type="entry name" value="P-loop_NTPase"/>
</dbReference>
<comment type="activity regulation">
    <text evidence="9">Allosterically activated by GTP, when glutamine is the substrate; GTP has no effect on the reaction when ammonia is the substrate. The allosteric effector GTP functions by stabilizing the protein conformation that binds the tetrahedral intermediate(s) formed during glutamine hydrolysis. Inhibited by the product CTP, via allosteric rather than competitive inhibition.</text>
</comment>
<feature type="binding site" evidence="9">
    <location>
        <position position="76"/>
    </location>
    <ligand>
        <name>ATP</name>
        <dbReference type="ChEBI" id="CHEBI:30616"/>
    </ligand>
</feature>
<dbReference type="InterPro" id="IPR017926">
    <property type="entry name" value="GATASE"/>
</dbReference>
<dbReference type="PROSITE" id="PS51273">
    <property type="entry name" value="GATASE_TYPE_1"/>
    <property type="match status" value="1"/>
</dbReference>
<comment type="pathway">
    <text evidence="1 9">Pyrimidine metabolism; CTP biosynthesis via de novo pathway; CTP from UDP: step 2/2.</text>
</comment>
<proteinExistence type="inferred from homology"/>
<comment type="function">
    <text evidence="9">Catalyzes the ATP-dependent amination of UTP to CTP with either L-glutamine or ammonia as the source of nitrogen. Regulates intracellular CTP levels through interactions with the four ribonucleotide triphosphates.</text>
</comment>
<dbReference type="InterPro" id="IPR033828">
    <property type="entry name" value="GATase1_CTP_Synthase"/>
</dbReference>
<keyword evidence="13" id="KW-1185">Reference proteome</keyword>
<feature type="binding site" evidence="9">
    <location>
        <position position="76"/>
    </location>
    <ligand>
        <name>Mg(2+)</name>
        <dbReference type="ChEBI" id="CHEBI:18420"/>
    </ligand>
</feature>
<dbReference type="GO" id="GO:0003883">
    <property type="term" value="F:CTP synthase activity"/>
    <property type="evidence" value="ECO:0007669"/>
    <property type="project" value="UniProtKB-EC"/>
</dbReference>
<evidence type="ECO:0000256" key="9">
    <source>
        <dbReference type="HAMAP-Rule" id="MF_01227"/>
    </source>
</evidence>
<feature type="binding site" evidence="9">
    <location>
        <position position="228"/>
    </location>
    <ligand>
        <name>CTP</name>
        <dbReference type="ChEBI" id="CHEBI:37563"/>
        <note>allosteric inhibitor</note>
    </ligand>
</feature>
<evidence type="ECO:0000256" key="2">
    <source>
        <dbReference type="ARBA" id="ARBA00007533"/>
    </source>
</evidence>
<dbReference type="Proteomes" id="UP001596266">
    <property type="component" value="Unassembled WGS sequence"/>
</dbReference>
<keyword evidence="9" id="KW-0479">Metal-binding</keyword>
<evidence type="ECO:0000256" key="6">
    <source>
        <dbReference type="ARBA" id="ARBA00022962"/>
    </source>
</evidence>
<sequence length="556" mass="60319">MGAAKTTKHVFVTGGVVSSLGKGLTASSLGSLLVARGLRVTMQKLDPYLNVDPGTMNPFQHGEVFVTEDGAETDLDIGHYERFLDRDLSAEANVTTGKVYSAVIAKERRGDYLGDTVQVIPHITNELKDQMLAMEGPDVDVVIHEIGGTVGDIESLPFLEAARQVRHEIGRDNAFFLHVSLIPYIGPSGEMKTKPTQHSVAALRQVGIQPDAIVCRAARELPDGIKGKIAMMCDVDEEAVVACIDAPSIYEIPKVLHNEGLDAYVVRRLNLRFRDVNWKRWDDLLERVRHPKEEVTVALVGKYIDLPDAYLSVSEALRAGGFANFAKVNLKWVASDTCDTPEGAAAQLGDVDAICVPGGFGIRGVEGKLGAIRYARENMVPTLGLCLGLQCMVIEAARNLAGIADAASSEFDPDCANPVIATMEEQKSIVGGSGDLGGSMRLGSYPAELVRGSQVAKLYGKTKVEERHRHRYEVNNAYRAQLEKAGLVFSGLSPDRNLVEFVELPAKAHPFFVATQAHPELKSRPTRPHPLFAGLVEAAVKRKTAARLPVDEPESK</sequence>
<dbReference type="SUPFAM" id="SSF52540">
    <property type="entry name" value="P-loop containing nucleoside triphosphate hydrolases"/>
    <property type="match status" value="1"/>
</dbReference>
<dbReference type="HAMAP" id="MF_01227">
    <property type="entry name" value="PyrG"/>
    <property type="match status" value="1"/>
</dbReference>
<evidence type="ECO:0000259" key="10">
    <source>
        <dbReference type="Pfam" id="PF00117"/>
    </source>
</evidence>
<comment type="subunit">
    <text evidence="9">Homotetramer.</text>
</comment>
<dbReference type="InterPro" id="IPR017456">
    <property type="entry name" value="CTP_synthase_N"/>
</dbReference>
<accession>A0ABW1X1F8</accession>
<keyword evidence="4 9" id="KW-0547">Nucleotide-binding</keyword>
<dbReference type="PANTHER" id="PTHR11550">
    <property type="entry name" value="CTP SYNTHASE"/>
    <property type="match status" value="1"/>
</dbReference>
<evidence type="ECO:0000313" key="13">
    <source>
        <dbReference type="Proteomes" id="UP001596266"/>
    </source>
</evidence>
<dbReference type="NCBIfam" id="TIGR00337">
    <property type="entry name" value="PyrG"/>
    <property type="match status" value="1"/>
</dbReference>
<feature type="binding site" evidence="9">
    <location>
        <position position="246"/>
    </location>
    <ligand>
        <name>ATP</name>
        <dbReference type="ChEBI" id="CHEBI:30616"/>
    </ligand>
</feature>
<keyword evidence="6 9" id="KW-0315">Glutamine amidotransferase</keyword>
<dbReference type="EC" id="6.3.4.2" evidence="9"/>
<name>A0ABW1X1F8_9ACTN</name>
<reference evidence="13" key="1">
    <citation type="journal article" date="2019" name="Int. J. Syst. Evol. Microbiol.">
        <title>The Global Catalogue of Microorganisms (GCM) 10K type strain sequencing project: providing services to taxonomists for standard genome sequencing and annotation.</title>
        <authorList>
            <consortium name="The Broad Institute Genomics Platform"/>
            <consortium name="The Broad Institute Genome Sequencing Center for Infectious Disease"/>
            <person name="Wu L."/>
            <person name="Ma J."/>
        </authorList>
    </citation>
    <scope>NUCLEOTIDE SEQUENCE [LARGE SCALE GENOMIC DNA]</scope>
    <source>
        <strain evidence="13">CGMCC 1.15277</strain>
    </source>
</reference>
<dbReference type="Pfam" id="PF00117">
    <property type="entry name" value="GATase"/>
    <property type="match status" value="1"/>
</dbReference>
<protein>
    <recommendedName>
        <fullName evidence="9">CTP synthase</fullName>
        <ecNumber evidence="9">6.3.4.2</ecNumber>
    </recommendedName>
    <alternativeName>
        <fullName evidence="9">Cytidine 5'-triphosphate synthase</fullName>
    </alternativeName>
    <alternativeName>
        <fullName evidence="9">Cytidine triphosphate synthetase</fullName>
        <shortName evidence="9">CTP synthetase</shortName>
        <shortName evidence="9">CTPS</shortName>
    </alternativeName>
    <alternativeName>
        <fullName evidence="9">UTP--ammonia ligase</fullName>
    </alternativeName>
</protein>